<proteinExistence type="predicted"/>
<feature type="domain" description="AB hydrolase-1" evidence="1">
    <location>
        <begin position="59"/>
        <end position="247"/>
    </location>
</feature>
<dbReference type="EMBL" id="CP077077">
    <property type="protein sequence ID" value="QXH58090.1"/>
    <property type="molecule type" value="Genomic_DNA"/>
</dbReference>
<keyword evidence="3" id="KW-1185">Reference proteome</keyword>
<dbReference type="Proteomes" id="UP000824010">
    <property type="component" value="Chromosome"/>
</dbReference>
<evidence type="ECO:0000259" key="1">
    <source>
        <dbReference type="Pfam" id="PF12697"/>
    </source>
</evidence>
<evidence type="ECO:0000313" key="3">
    <source>
        <dbReference type="Proteomes" id="UP000824010"/>
    </source>
</evidence>
<name>A0ABX8NPY2_9PSED</name>
<sequence>MDTQLASLIERLAKPSLLPMRSAESRYLAGMETELVTCGPYRSRVLVYENHDPQAKSALLLHGWGGHPLMLSELRALLQAQGYRVYMPFLLGHDPQSSASCDFPGQCPLLLAMQARYGPFDSVVAHSAGGIIMAMAHWLGLKLDRVALLSAPASLPSLLQHALSHHQLGRQHLTLLDNYYQNRYAMPAALHTARPYTFSGARVLIMHGDQDLRINPADAGHIHTQVTDGQLQMIEGTGHLGILSHPRTQQALARFLRTHNTDHEKGNTYVGAY</sequence>
<reference evidence="2 3" key="1">
    <citation type="journal article" date="2021" name="Microorganisms">
        <title>The Ever-Expanding Pseudomonas Genus: Description of 43 New Species and Partition of the Pseudomonas putida Group.</title>
        <authorList>
            <person name="Girard L."/>
            <person name="Lood C."/>
            <person name="Hofte M."/>
            <person name="Vandamme P."/>
            <person name="Rokni-Zadeh H."/>
            <person name="van Noort V."/>
            <person name="Lavigne R."/>
            <person name="De Mot R."/>
        </authorList>
    </citation>
    <scope>NUCLEOTIDE SEQUENCE [LARGE SCALE GENOMIC DNA]</scope>
    <source>
        <strain evidence="2 3">COW77</strain>
    </source>
</reference>
<dbReference type="InterPro" id="IPR000073">
    <property type="entry name" value="AB_hydrolase_1"/>
</dbReference>
<protein>
    <submittedName>
        <fullName evidence="2">Alpha/beta hydrolase</fullName>
    </submittedName>
</protein>
<accession>A0ABX8NPY2</accession>
<dbReference type="RefSeq" id="WP_217868892.1">
    <property type="nucleotide sequence ID" value="NZ_CP077077.1"/>
</dbReference>
<dbReference type="Pfam" id="PF12697">
    <property type="entry name" value="Abhydrolase_6"/>
    <property type="match status" value="1"/>
</dbReference>
<organism evidence="2 3">
    <name type="scientific">Pseudomonas maumuensis</name>
    <dbReference type="NCBI Taxonomy" id="2842354"/>
    <lineage>
        <taxon>Bacteria</taxon>
        <taxon>Pseudomonadati</taxon>
        <taxon>Pseudomonadota</taxon>
        <taxon>Gammaproteobacteria</taxon>
        <taxon>Pseudomonadales</taxon>
        <taxon>Pseudomonadaceae</taxon>
        <taxon>Pseudomonas</taxon>
    </lineage>
</organism>
<evidence type="ECO:0000313" key="2">
    <source>
        <dbReference type="EMBL" id="QXH58090.1"/>
    </source>
</evidence>
<gene>
    <name evidence="2" type="ORF">KSS90_07805</name>
</gene>
<dbReference type="GO" id="GO:0016787">
    <property type="term" value="F:hydrolase activity"/>
    <property type="evidence" value="ECO:0007669"/>
    <property type="project" value="UniProtKB-KW"/>
</dbReference>
<keyword evidence="2" id="KW-0378">Hydrolase</keyword>